<feature type="transmembrane region" description="Helical" evidence="1">
    <location>
        <begin position="12"/>
        <end position="33"/>
    </location>
</feature>
<dbReference type="RefSeq" id="WP_209974977.1">
    <property type="nucleotide sequence ID" value="NZ_JAGGLB010000018.1"/>
</dbReference>
<reference evidence="3 4" key="1">
    <citation type="submission" date="2021-03" db="EMBL/GenBank/DDBJ databases">
        <title>Genomic Encyclopedia of Type Strains, Phase IV (KMG-IV): sequencing the most valuable type-strain genomes for metagenomic binning, comparative biology and taxonomic classification.</title>
        <authorList>
            <person name="Goeker M."/>
        </authorList>
    </citation>
    <scope>NUCLEOTIDE SEQUENCE [LARGE SCALE GENOMIC DNA]</scope>
    <source>
        <strain evidence="3 4">DSM 26048</strain>
    </source>
</reference>
<dbReference type="EMBL" id="JAGGLB010000018">
    <property type="protein sequence ID" value="MBP1993264.1"/>
    <property type="molecule type" value="Genomic_DNA"/>
</dbReference>
<evidence type="ECO:0000313" key="4">
    <source>
        <dbReference type="Proteomes" id="UP001519287"/>
    </source>
</evidence>
<dbReference type="InterPro" id="IPR058620">
    <property type="entry name" value="YtrI_C"/>
</dbReference>
<gene>
    <name evidence="3" type="ORF">J2Z66_004885</name>
</gene>
<sequence length="163" mass="19140">MRIPAFNRYRRFLSGFCLLIAGAIIGSSIYMSIHQRNFNILYIKMHNYQTENKQLQQDLESIRKTRNKQTLVNGINVYLQNQENAEPLSEDIQKEIEALIKKELELAIGQKATNVRDSRVLYERLISQKILTIHEKKYTVEVKSMVLIQTELSVWITAKEKRI</sequence>
<dbReference type="Pfam" id="PF26347">
    <property type="entry name" value="YtrI_sporulation"/>
    <property type="match status" value="1"/>
</dbReference>
<evidence type="ECO:0000256" key="1">
    <source>
        <dbReference type="SAM" id="Phobius"/>
    </source>
</evidence>
<comment type="caution">
    <text evidence="3">The sequence shown here is derived from an EMBL/GenBank/DDBJ whole genome shotgun (WGS) entry which is preliminary data.</text>
</comment>
<keyword evidence="1" id="KW-0472">Membrane</keyword>
<dbReference type="Proteomes" id="UP001519287">
    <property type="component" value="Unassembled WGS sequence"/>
</dbReference>
<keyword evidence="1" id="KW-1133">Transmembrane helix</keyword>
<evidence type="ECO:0000313" key="3">
    <source>
        <dbReference type="EMBL" id="MBP1993264.1"/>
    </source>
</evidence>
<feature type="domain" description="Sporulation membrane protein YtrI C-terminal" evidence="2">
    <location>
        <begin position="75"/>
        <end position="159"/>
    </location>
</feature>
<accession>A0ABS4J097</accession>
<organism evidence="3 4">
    <name type="scientific">Paenibacillus eucommiae</name>
    <dbReference type="NCBI Taxonomy" id="1355755"/>
    <lineage>
        <taxon>Bacteria</taxon>
        <taxon>Bacillati</taxon>
        <taxon>Bacillota</taxon>
        <taxon>Bacilli</taxon>
        <taxon>Bacillales</taxon>
        <taxon>Paenibacillaceae</taxon>
        <taxon>Paenibacillus</taxon>
    </lineage>
</organism>
<keyword evidence="4" id="KW-1185">Reference proteome</keyword>
<protein>
    <recommendedName>
        <fullName evidence="2">Sporulation membrane protein YtrI C-terminal domain-containing protein</fullName>
    </recommendedName>
</protein>
<evidence type="ECO:0000259" key="2">
    <source>
        <dbReference type="Pfam" id="PF26347"/>
    </source>
</evidence>
<proteinExistence type="predicted"/>
<name>A0ABS4J097_9BACL</name>
<keyword evidence="1" id="KW-0812">Transmembrane</keyword>